<dbReference type="InterPro" id="IPR023465">
    <property type="entry name" value="Riboflavin_kinase_dom_sf"/>
</dbReference>
<keyword evidence="11 15" id="KW-0067">ATP-binding</keyword>
<evidence type="ECO:0000256" key="6">
    <source>
        <dbReference type="ARBA" id="ARBA00022679"/>
    </source>
</evidence>
<keyword evidence="12" id="KW-0511">Multifunctional enzyme</keyword>
<evidence type="ECO:0000313" key="18">
    <source>
        <dbReference type="Proteomes" id="UP001460888"/>
    </source>
</evidence>
<evidence type="ECO:0000256" key="15">
    <source>
        <dbReference type="PIRNR" id="PIRNR004491"/>
    </source>
</evidence>
<evidence type="ECO:0000256" key="4">
    <source>
        <dbReference type="ARBA" id="ARBA00022630"/>
    </source>
</evidence>
<evidence type="ECO:0000256" key="3">
    <source>
        <dbReference type="ARBA" id="ARBA00005201"/>
    </source>
</evidence>
<evidence type="ECO:0000256" key="11">
    <source>
        <dbReference type="ARBA" id="ARBA00022840"/>
    </source>
</evidence>
<keyword evidence="10 15" id="KW-0274">FAD</keyword>
<comment type="pathway">
    <text evidence="3 15">Cofactor biosynthesis; FMN biosynthesis; FMN from riboflavin (ATP route): step 1/1.</text>
</comment>
<dbReference type="SUPFAM" id="SSF52374">
    <property type="entry name" value="Nucleotidylyl transferase"/>
    <property type="match status" value="1"/>
</dbReference>
<comment type="similarity">
    <text evidence="15">Belongs to the ribF family.</text>
</comment>
<dbReference type="Gene3D" id="2.40.30.30">
    <property type="entry name" value="Riboflavin kinase-like"/>
    <property type="match status" value="1"/>
</dbReference>
<dbReference type="PANTHER" id="PTHR22749">
    <property type="entry name" value="RIBOFLAVIN KINASE/FMN ADENYLYLTRANSFERASE"/>
    <property type="match status" value="1"/>
</dbReference>
<gene>
    <name evidence="17" type="ORF">SADO_14098</name>
</gene>
<dbReference type="InterPro" id="IPR002606">
    <property type="entry name" value="Riboflavin_kinase_bac"/>
</dbReference>
<dbReference type="EMBL" id="APND01000004">
    <property type="protein sequence ID" value="MES1930393.1"/>
    <property type="molecule type" value="Genomic_DNA"/>
</dbReference>
<dbReference type="Gene3D" id="3.40.50.620">
    <property type="entry name" value="HUPs"/>
    <property type="match status" value="1"/>
</dbReference>
<evidence type="ECO:0000256" key="10">
    <source>
        <dbReference type="ARBA" id="ARBA00022827"/>
    </source>
</evidence>
<dbReference type="NCBIfam" id="NF004159">
    <property type="entry name" value="PRK05627.1-2"/>
    <property type="match status" value="1"/>
</dbReference>
<keyword evidence="5 15" id="KW-0288">FMN</keyword>
<dbReference type="InterPro" id="IPR015865">
    <property type="entry name" value="Riboflavin_kinase_bac/euk"/>
</dbReference>
<dbReference type="Proteomes" id="UP001460888">
    <property type="component" value="Unassembled WGS sequence"/>
</dbReference>
<dbReference type="InterPro" id="IPR014729">
    <property type="entry name" value="Rossmann-like_a/b/a_fold"/>
</dbReference>
<dbReference type="PIRSF" id="PIRSF004491">
    <property type="entry name" value="FAD_Synth"/>
    <property type="match status" value="1"/>
</dbReference>
<dbReference type="EC" id="2.7.7.2" evidence="15"/>
<dbReference type="Pfam" id="PF06574">
    <property type="entry name" value="FAD_syn"/>
    <property type="match status" value="1"/>
</dbReference>
<evidence type="ECO:0000256" key="12">
    <source>
        <dbReference type="ARBA" id="ARBA00023268"/>
    </source>
</evidence>
<evidence type="ECO:0000259" key="16">
    <source>
        <dbReference type="SMART" id="SM00904"/>
    </source>
</evidence>
<evidence type="ECO:0000256" key="14">
    <source>
        <dbReference type="ARBA" id="ARBA00049494"/>
    </source>
</evidence>
<sequence>MQPLATGCALTIGNFDGLHRGHQAIIEQLRSRAAALNLPSALMSFEPMPLEFFNPAAAPARLSSRREKMRAARALGVDLFIWARFDARFASLSPEAFLTRLIEGRLQARHVLVGEDFRFGKARAGDINTLREFAAPRDIEIAPLPEVCVDGARVSSTRVRESLAAGQPQIAARLLGQSYWVSGRVVSGERLGRTLGFPTANIRLARKPAPRYGVYAAWAYMPDGRRRAAAASFGVRPTVNGREPLLEVFILDFEGDLYGQRIDVSFEQFLREEERYDSLDALTAQMHRDVAKVRRHLQESSSP</sequence>
<evidence type="ECO:0000256" key="5">
    <source>
        <dbReference type="ARBA" id="ARBA00022643"/>
    </source>
</evidence>
<evidence type="ECO:0000256" key="13">
    <source>
        <dbReference type="ARBA" id="ARBA00047880"/>
    </source>
</evidence>
<proteinExistence type="inferred from homology"/>
<keyword evidence="18" id="KW-1185">Reference proteome</keyword>
<dbReference type="CDD" id="cd02064">
    <property type="entry name" value="FAD_synthetase_N"/>
    <property type="match status" value="1"/>
</dbReference>
<evidence type="ECO:0000256" key="2">
    <source>
        <dbReference type="ARBA" id="ARBA00004726"/>
    </source>
</evidence>
<keyword evidence="8 15" id="KW-0547">Nucleotide-binding</keyword>
<evidence type="ECO:0000256" key="7">
    <source>
        <dbReference type="ARBA" id="ARBA00022695"/>
    </source>
</evidence>
<keyword evidence="4 15" id="KW-0285">Flavoprotein</keyword>
<protein>
    <recommendedName>
        <fullName evidence="15">Riboflavin biosynthesis protein</fullName>
    </recommendedName>
    <domain>
        <recommendedName>
            <fullName evidence="15">Riboflavin kinase</fullName>
            <ecNumber evidence="15">2.7.1.26</ecNumber>
        </recommendedName>
        <alternativeName>
            <fullName evidence="15">Flavokinase</fullName>
        </alternativeName>
    </domain>
    <domain>
        <recommendedName>
            <fullName evidence="15">FMN adenylyltransferase</fullName>
            <ecNumber evidence="15">2.7.7.2</ecNumber>
        </recommendedName>
        <alternativeName>
            <fullName evidence="15">FAD pyrophosphorylase</fullName>
        </alternativeName>
        <alternativeName>
            <fullName evidence="15">FAD synthase</fullName>
        </alternativeName>
    </domain>
</protein>
<organism evidence="17 18">
    <name type="scientific">Salinisphaera dokdonensis CL-ES53</name>
    <dbReference type="NCBI Taxonomy" id="1304272"/>
    <lineage>
        <taxon>Bacteria</taxon>
        <taxon>Pseudomonadati</taxon>
        <taxon>Pseudomonadota</taxon>
        <taxon>Gammaproteobacteria</taxon>
        <taxon>Salinisphaerales</taxon>
        <taxon>Salinisphaeraceae</taxon>
        <taxon>Salinisphaera</taxon>
    </lineage>
</organism>
<evidence type="ECO:0000256" key="1">
    <source>
        <dbReference type="ARBA" id="ARBA00002121"/>
    </source>
</evidence>
<comment type="pathway">
    <text evidence="2 15">Cofactor biosynthesis; FAD biosynthesis; FAD from FMN: step 1/1.</text>
</comment>
<accession>A0ABV2B3G2</accession>
<keyword evidence="7 15" id="KW-0548">Nucleotidyltransferase</keyword>
<reference evidence="17 18" key="1">
    <citation type="submission" date="2013-03" db="EMBL/GenBank/DDBJ databases">
        <title>Salinisphaera dokdonensis CL-ES53 Genome Sequencing.</title>
        <authorList>
            <person name="Li C."/>
            <person name="Lai Q."/>
            <person name="Shao Z."/>
        </authorList>
    </citation>
    <scope>NUCLEOTIDE SEQUENCE [LARGE SCALE GENOMIC DNA]</scope>
    <source>
        <strain evidence="17 18">CL-ES53</strain>
    </source>
</reference>
<dbReference type="InterPro" id="IPR023468">
    <property type="entry name" value="Riboflavin_kinase"/>
</dbReference>
<dbReference type="PANTHER" id="PTHR22749:SF6">
    <property type="entry name" value="RIBOFLAVIN KINASE"/>
    <property type="match status" value="1"/>
</dbReference>
<evidence type="ECO:0000256" key="9">
    <source>
        <dbReference type="ARBA" id="ARBA00022777"/>
    </source>
</evidence>
<dbReference type="NCBIfam" id="TIGR00083">
    <property type="entry name" value="ribF"/>
    <property type="match status" value="1"/>
</dbReference>
<dbReference type="SMART" id="SM00904">
    <property type="entry name" value="Flavokinase"/>
    <property type="match status" value="1"/>
</dbReference>
<comment type="caution">
    <text evidence="17">The sequence shown here is derived from an EMBL/GenBank/DDBJ whole genome shotgun (WGS) entry which is preliminary data.</text>
</comment>
<dbReference type="EC" id="2.7.1.26" evidence="15"/>
<dbReference type="SUPFAM" id="SSF82114">
    <property type="entry name" value="Riboflavin kinase-like"/>
    <property type="match status" value="1"/>
</dbReference>
<evidence type="ECO:0000256" key="8">
    <source>
        <dbReference type="ARBA" id="ARBA00022741"/>
    </source>
</evidence>
<keyword evidence="6 15" id="KW-0808">Transferase</keyword>
<dbReference type="NCBIfam" id="NF004160">
    <property type="entry name" value="PRK05627.1-3"/>
    <property type="match status" value="1"/>
</dbReference>
<dbReference type="NCBIfam" id="NF004163">
    <property type="entry name" value="PRK05627.1-6"/>
    <property type="match status" value="1"/>
</dbReference>
<feature type="domain" description="Riboflavin kinase" evidence="16">
    <location>
        <begin position="174"/>
        <end position="298"/>
    </location>
</feature>
<name>A0ABV2B3G2_9GAMM</name>
<dbReference type="InterPro" id="IPR015864">
    <property type="entry name" value="FAD_synthase"/>
</dbReference>
<comment type="function">
    <text evidence="1">Catalyzes the phosphorylation of riboflavin to FMN followed by the adenylation of FMN to FAD.</text>
</comment>
<dbReference type="Pfam" id="PF01687">
    <property type="entry name" value="Flavokinase"/>
    <property type="match status" value="1"/>
</dbReference>
<evidence type="ECO:0000313" key="17">
    <source>
        <dbReference type="EMBL" id="MES1930393.1"/>
    </source>
</evidence>
<comment type="catalytic activity">
    <reaction evidence="13 15">
        <text>riboflavin + ATP = FMN + ADP + H(+)</text>
        <dbReference type="Rhea" id="RHEA:14357"/>
        <dbReference type="ChEBI" id="CHEBI:15378"/>
        <dbReference type="ChEBI" id="CHEBI:30616"/>
        <dbReference type="ChEBI" id="CHEBI:57986"/>
        <dbReference type="ChEBI" id="CHEBI:58210"/>
        <dbReference type="ChEBI" id="CHEBI:456216"/>
        <dbReference type="EC" id="2.7.1.26"/>
    </reaction>
</comment>
<comment type="catalytic activity">
    <reaction evidence="14 15">
        <text>FMN + ATP + H(+) = FAD + diphosphate</text>
        <dbReference type="Rhea" id="RHEA:17237"/>
        <dbReference type="ChEBI" id="CHEBI:15378"/>
        <dbReference type="ChEBI" id="CHEBI:30616"/>
        <dbReference type="ChEBI" id="CHEBI:33019"/>
        <dbReference type="ChEBI" id="CHEBI:57692"/>
        <dbReference type="ChEBI" id="CHEBI:58210"/>
        <dbReference type="EC" id="2.7.7.2"/>
    </reaction>
</comment>
<keyword evidence="9 15" id="KW-0418">Kinase</keyword>